<keyword evidence="5" id="KW-1185">Reference proteome</keyword>
<evidence type="ECO:0000256" key="1">
    <source>
        <dbReference type="SAM" id="MobiDB-lite"/>
    </source>
</evidence>
<evidence type="ECO:0000256" key="2">
    <source>
        <dbReference type="SAM" id="SignalP"/>
    </source>
</evidence>
<keyword evidence="2" id="KW-0732">Signal</keyword>
<dbReference type="InterPro" id="IPR036779">
    <property type="entry name" value="LysM_dom_sf"/>
</dbReference>
<dbReference type="eggNOG" id="COG1652">
    <property type="taxonomic scope" value="Bacteria"/>
</dbReference>
<accession>D6SP91</accession>
<feature type="signal peptide" evidence="2">
    <location>
        <begin position="1"/>
        <end position="22"/>
    </location>
</feature>
<feature type="region of interest" description="Disordered" evidence="1">
    <location>
        <begin position="127"/>
        <end position="151"/>
    </location>
</feature>
<evidence type="ECO:0000313" key="4">
    <source>
        <dbReference type="EMBL" id="EFI34567.1"/>
    </source>
</evidence>
<feature type="compositionally biased region" description="Acidic residues" evidence="1">
    <location>
        <begin position="42"/>
        <end position="51"/>
    </location>
</feature>
<feature type="region of interest" description="Disordered" evidence="1">
    <location>
        <begin position="22"/>
        <end position="57"/>
    </location>
</feature>
<sequence>MKRYLIFSILLLALLAAGCAKKPVDPAEPEPPEPEVAQPEPEIPEPAEEEKPEPMDKRALYEEVYNALPTSHTVEKGECLWWIAEYNEIYNDPFMWPLIYKDNRDQIDNPDLIYPDQVFSIPRDFEKNELTESRREAGAPQPYLPDEGARLPAELREDLGWSF</sequence>
<feature type="chain" id="PRO_5003088256" description="LysM domain-containing protein" evidence="2">
    <location>
        <begin position="23"/>
        <end position="163"/>
    </location>
</feature>
<dbReference type="Proteomes" id="UP000005496">
    <property type="component" value="Unassembled WGS sequence"/>
</dbReference>
<dbReference type="InterPro" id="IPR018392">
    <property type="entry name" value="LysM"/>
</dbReference>
<evidence type="ECO:0000259" key="3">
    <source>
        <dbReference type="PROSITE" id="PS51782"/>
    </source>
</evidence>
<dbReference type="CDD" id="cd00118">
    <property type="entry name" value="LysM"/>
    <property type="match status" value="1"/>
</dbReference>
<dbReference type="InterPro" id="IPR052196">
    <property type="entry name" value="Bact_Kbp"/>
</dbReference>
<feature type="compositionally biased region" description="Basic and acidic residues" evidence="1">
    <location>
        <begin position="127"/>
        <end position="137"/>
    </location>
</feature>
<reference evidence="4" key="1">
    <citation type="submission" date="2010-05" db="EMBL/GenBank/DDBJ databases">
        <title>The draft genome of Desulfonatronospira thiodismutans ASO3-1.</title>
        <authorList>
            <consortium name="US DOE Joint Genome Institute (JGI-PGF)"/>
            <person name="Lucas S."/>
            <person name="Copeland A."/>
            <person name="Lapidus A."/>
            <person name="Cheng J.-F."/>
            <person name="Bruce D."/>
            <person name="Goodwin L."/>
            <person name="Pitluck S."/>
            <person name="Chertkov O."/>
            <person name="Brettin T."/>
            <person name="Detter J.C."/>
            <person name="Han C."/>
            <person name="Land M.L."/>
            <person name="Hauser L."/>
            <person name="Kyrpides N."/>
            <person name="Mikhailova N."/>
            <person name="Muyzer G."/>
            <person name="Woyke T."/>
        </authorList>
    </citation>
    <scope>NUCLEOTIDE SEQUENCE [LARGE SCALE GENOMIC DNA]</scope>
    <source>
        <strain evidence="4">ASO3-1</strain>
    </source>
</reference>
<dbReference type="PANTHER" id="PTHR34700">
    <property type="entry name" value="POTASSIUM BINDING PROTEIN KBP"/>
    <property type="match status" value="1"/>
</dbReference>
<dbReference type="EMBL" id="ACJN02000002">
    <property type="protein sequence ID" value="EFI34567.1"/>
    <property type="molecule type" value="Genomic_DNA"/>
</dbReference>
<gene>
    <name evidence="4" type="ORF">Dthio_PD1939</name>
</gene>
<dbReference type="AlphaFoldDB" id="D6SP91"/>
<protein>
    <recommendedName>
        <fullName evidence="3">LysM domain-containing protein</fullName>
    </recommendedName>
</protein>
<organism evidence="4 5">
    <name type="scientific">Desulfonatronospira thiodismutans ASO3-1</name>
    <dbReference type="NCBI Taxonomy" id="555779"/>
    <lineage>
        <taxon>Bacteria</taxon>
        <taxon>Pseudomonadati</taxon>
        <taxon>Thermodesulfobacteriota</taxon>
        <taxon>Desulfovibrionia</taxon>
        <taxon>Desulfovibrionales</taxon>
        <taxon>Desulfonatronovibrionaceae</taxon>
        <taxon>Desulfonatronospira</taxon>
    </lineage>
</organism>
<dbReference type="PROSITE" id="PS51782">
    <property type="entry name" value="LYSM"/>
    <property type="match status" value="1"/>
</dbReference>
<dbReference type="OrthoDB" id="370541at2"/>
<dbReference type="RefSeq" id="WP_008869887.1">
    <property type="nucleotide sequence ID" value="NZ_ACJN02000002.1"/>
</dbReference>
<name>D6SP91_9BACT</name>
<dbReference type="PANTHER" id="PTHR34700:SF4">
    <property type="entry name" value="PHAGE-LIKE ELEMENT PBSX PROTEIN XKDP"/>
    <property type="match status" value="1"/>
</dbReference>
<dbReference type="PROSITE" id="PS51257">
    <property type="entry name" value="PROKAR_LIPOPROTEIN"/>
    <property type="match status" value="1"/>
</dbReference>
<evidence type="ECO:0000313" key="5">
    <source>
        <dbReference type="Proteomes" id="UP000005496"/>
    </source>
</evidence>
<feature type="domain" description="LysM" evidence="3">
    <location>
        <begin position="70"/>
        <end position="121"/>
    </location>
</feature>
<comment type="caution">
    <text evidence="4">The sequence shown here is derived from an EMBL/GenBank/DDBJ whole genome shotgun (WGS) entry which is preliminary data.</text>
</comment>
<dbReference type="Gene3D" id="3.10.350.10">
    <property type="entry name" value="LysM domain"/>
    <property type="match status" value="1"/>
</dbReference>
<proteinExistence type="predicted"/>